<proteinExistence type="predicted"/>
<feature type="compositionally biased region" description="Basic and acidic residues" evidence="8">
    <location>
        <begin position="177"/>
        <end position="195"/>
    </location>
</feature>
<keyword evidence="4 7" id="KW-0863">Zinc-finger</keyword>
<feature type="domain" description="C2H2-type" evidence="9">
    <location>
        <begin position="388"/>
        <end position="415"/>
    </location>
</feature>
<organism evidence="10 11">
    <name type="scientific">Acanthoscelides obtectus</name>
    <name type="common">Bean weevil</name>
    <name type="synonym">Bruchus obtectus</name>
    <dbReference type="NCBI Taxonomy" id="200917"/>
    <lineage>
        <taxon>Eukaryota</taxon>
        <taxon>Metazoa</taxon>
        <taxon>Ecdysozoa</taxon>
        <taxon>Arthropoda</taxon>
        <taxon>Hexapoda</taxon>
        <taxon>Insecta</taxon>
        <taxon>Pterygota</taxon>
        <taxon>Neoptera</taxon>
        <taxon>Endopterygota</taxon>
        <taxon>Coleoptera</taxon>
        <taxon>Polyphaga</taxon>
        <taxon>Cucujiformia</taxon>
        <taxon>Chrysomeloidea</taxon>
        <taxon>Chrysomelidae</taxon>
        <taxon>Bruchinae</taxon>
        <taxon>Bruchini</taxon>
        <taxon>Acanthoscelides</taxon>
    </lineage>
</organism>
<evidence type="ECO:0000256" key="5">
    <source>
        <dbReference type="ARBA" id="ARBA00022833"/>
    </source>
</evidence>
<evidence type="ECO:0000256" key="1">
    <source>
        <dbReference type="ARBA" id="ARBA00004123"/>
    </source>
</evidence>
<dbReference type="InterPro" id="IPR013087">
    <property type="entry name" value="Znf_C2H2_type"/>
</dbReference>
<accession>A0A9P0NV96</accession>
<evidence type="ECO:0000259" key="9">
    <source>
        <dbReference type="PROSITE" id="PS50157"/>
    </source>
</evidence>
<dbReference type="SUPFAM" id="SSF57667">
    <property type="entry name" value="beta-beta-alpha zinc fingers"/>
    <property type="match status" value="3"/>
</dbReference>
<dbReference type="PANTHER" id="PTHR24394">
    <property type="entry name" value="ZINC FINGER PROTEIN"/>
    <property type="match status" value="1"/>
</dbReference>
<dbReference type="PROSITE" id="PS00028">
    <property type="entry name" value="ZINC_FINGER_C2H2_1"/>
    <property type="match status" value="4"/>
</dbReference>
<dbReference type="FunFam" id="3.30.160.60:FF:000446">
    <property type="entry name" value="Zinc finger protein"/>
    <property type="match status" value="1"/>
</dbReference>
<evidence type="ECO:0000256" key="6">
    <source>
        <dbReference type="ARBA" id="ARBA00023242"/>
    </source>
</evidence>
<gene>
    <name evidence="10" type="ORF">ACAOBT_LOCUS363</name>
</gene>
<keyword evidence="3" id="KW-0677">Repeat</keyword>
<dbReference type="GO" id="GO:0008270">
    <property type="term" value="F:zinc ion binding"/>
    <property type="evidence" value="ECO:0007669"/>
    <property type="project" value="UniProtKB-KW"/>
</dbReference>
<evidence type="ECO:0000313" key="11">
    <source>
        <dbReference type="Proteomes" id="UP001152888"/>
    </source>
</evidence>
<comment type="subcellular location">
    <subcellularLocation>
        <location evidence="1">Nucleus</location>
    </subcellularLocation>
</comment>
<dbReference type="AlphaFoldDB" id="A0A9P0NV96"/>
<sequence length="432" mass="49486">MPRRHLHPEVASNQNSCSLCLKYEHQCKDQKLLDITEIVDGDKSCLDKIQELMHVEIVLGYQTICVTCESEINEAYQLRGKILDAIAFWKKHFGYEEASESNTSTDAQTCIAPTQKVECDDSVTTIPRTEKIEVEEESDDNVTAVESYQDDFDSDDEPLHCKKARLLKDSNSNETSPDMKFKIKKDPDTKKEPKSEIADDVLDLTDGTITLISEASIKRIPGATIKKISDVKKEEEKENTDSKKLNLFCGRCTYYYADLSEITTHICVEIPTSNQKKKQQPTKSQPSRREPKPIACFGCAACGKVFKRKIDLNRHKKEEHAVEKPRQVCNICDKSFKNATLLREHYSVHTGEQNYCCDVCGKTFQRLSSRSRHMRKHTTDERSRKTPFLCTICGKLFPYSNTMSRHMMSHAGVKRFTCKICNKKFNQMAHLR</sequence>
<reference evidence="10" key="1">
    <citation type="submission" date="2022-03" db="EMBL/GenBank/DDBJ databases">
        <authorList>
            <person name="Sayadi A."/>
        </authorList>
    </citation>
    <scope>NUCLEOTIDE SEQUENCE</scope>
</reference>
<dbReference type="InterPro" id="IPR036236">
    <property type="entry name" value="Znf_C2H2_sf"/>
</dbReference>
<dbReference type="SMART" id="SM00355">
    <property type="entry name" value="ZnF_C2H2"/>
    <property type="match status" value="4"/>
</dbReference>
<dbReference type="Pfam" id="PF13894">
    <property type="entry name" value="zf-C2H2_4"/>
    <property type="match status" value="1"/>
</dbReference>
<feature type="region of interest" description="Disordered" evidence="8">
    <location>
        <begin position="167"/>
        <end position="195"/>
    </location>
</feature>
<keyword evidence="5" id="KW-0862">Zinc</keyword>
<feature type="domain" description="C2H2-type" evidence="9">
    <location>
        <begin position="327"/>
        <end position="354"/>
    </location>
</feature>
<dbReference type="GO" id="GO:0000981">
    <property type="term" value="F:DNA-binding transcription factor activity, RNA polymerase II-specific"/>
    <property type="evidence" value="ECO:0007669"/>
    <property type="project" value="TreeGrafter"/>
</dbReference>
<dbReference type="Proteomes" id="UP001152888">
    <property type="component" value="Unassembled WGS sequence"/>
</dbReference>
<name>A0A9P0NV96_ACAOB</name>
<protein>
    <recommendedName>
        <fullName evidence="9">C2H2-type domain-containing protein</fullName>
    </recommendedName>
</protein>
<dbReference type="EMBL" id="CAKOFQ010006653">
    <property type="protein sequence ID" value="CAH1954096.1"/>
    <property type="molecule type" value="Genomic_DNA"/>
</dbReference>
<evidence type="ECO:0000256" key="8">
    <source>
        <dbReference type="SAM" id="MobiDB-lite"/>
    </source>
</evidence>
<dbReference type="OrthoDB" id="6077919at2759"/>
<dbReference type="Gene3D" id="3.30.160.60">
    <property type="entry name" value="Classic Zinc Finger"/>
    <property type="match status" value="5"/>
</dbReference>
<evidence type="ECO:0000256" key="3">
    <source>
        <dbReference type="ARBA" id="ARBA00022737"/>
    </source>
</evidence>
<dbReference type="PROSITE" id="PS50157">
    <property type="entry name" value="ZINC_FINGER_C2H2_2"/>
    <property type="match status" value="4"/>
</dbReference>
<feature type="domain" description="C2H2-type" evidence="9">
    <location>
        <begin position="355"/>
        <end position="382"/>
    </location>
</feature>
<keyword evidence="11" id="KW-1185">Reference proteome</keyword>
<dbReference type="GO" id="GO:0005634">
    <property type="term" value="C:nucleus"/>
    <property type="evidence" value="ECO:0007669"/>
    <property type="project" value="UniProtKB-SubCell"/>
</dbReference>
<evidence type="ECO:0000256" key="2">
    <source>
        <dbReference type="ARBA" id="ARBA00022723"/>
    </source>
</evidence>
<dbReference type="PANTHER" id="PTHR24394:SF29">
    <property type="entry name" value="MYONEURIN"/>
    <property type="match status" value="1"/>
</dbReference>
<evidence type="ECO:0000256" key="7">
    <source>
        <dbReference type="PROSITE-ProRule" id="PRU00042"/>
    </source>
</evidence>
<evidence type="ECO:0000313" key="10">
    <source>
        <dbReference type="EMBL" id="CAH1954096.1"/>
    </source>
</evidence>
<feature type="domain" description="C2H2-type" evidence="9">
    <location>
        <begin position="297"/>
        <end position="325"/>
    </location>
</feature>
<dbReference type="Pfam" id="PF00096">
    <property type="entry name" value="zf-C2H2"/>
    <property type="match status" value="3"/>
</dbReference>
<keyword evidence="2" id="KW-0479">Metal-binding</keyword>
<evidence type="ECO:0000256" key="4">
    <source>
        <dbReference type="ARBA" id="ARBA00022771"/>
    </source>
</evidence>
<keyword evidence="6" id="KW-0539">Nucleus</keyword>
<comment type="caution">
    <text evidence="10">The sequence shown here is derived from an EMBL/GenBank/DDBJ whole genome shotgun (WGS) entry which is preliminary data.</text>
</comment>